<dbReference type="InterPro" id="IPR008928">
    <property type="entry name" value="6-hairpin_glycosidase_sf"/>
</dbReference>
<evidence type="ECO:0000313" key="7">
    <source>
        <dbReference type="EMBL" id="EOO34184.1"/>
    </source>
</evidence>
<evidence type="ECO:0000256" key="3">
    <source>
        <dbReference type="ARBA" id="ARBA00022801"/>
    </source>
</evidence>
<dbReference type="Pfam" id="PF01270">
    <property type="entry name" value="Glyco_hydro_8"/>
    <property type="match status" value="1"/>
</dbReference>
<evidence type="ECO:0000256" key="2">
    <source>
        <dbReference type="ARBA" id="ARBA00022729"/>
    </source>
</evidence>
<proteinExistence type="inferred from homology"/>
<dbReference type="InterPro" id="IPR019834">
    <property type="entry name" value="Glyco_hydro_8_CS"/>
</dbReference>
<comment type="caution">
    <text evidence="7">The sequence shown here is derived from an EMBL/GenBank/DDBJ whole genome shotgun (WGS) entry which is preliminary data.</text>
</comment>
<feature type="active site" description="Nucleophile" evidence="5">
    <location>
        <position position="160"/>
    </location>
</feature>
<gene>
    <name evidence="7" type="ORF">IIU_02673</name>
</gene>
<keyword evidence="3 6" id="KW-0378">Hydrolase</keyword>
<evidence type="ECO:0000313" key="8">
    <source>
        <dbReference type="Proteomes" id="UP000014018"/>
    </source>
</evidence>
<keyword evidence="4 6" id="KW-0326">Glycosidase</keyword>
<dbReference type="GO" id="GO:0004553">
    <property type="term" value="F:hydrolase activity, hydrolyzing O-glycosyl compounds"/>
    <property type="evidence" value="ECO:0007669"/>
    <property type="project" value="InterPro"/>
</dbReference>
<accession>A0A9W5PSC3</accession>
<evidence type="ECO:0000256" key="4">
    <source>
        <dbReference type="ARBA" id="ARBA00023295"/>
    </source>
</evidence>
<comment type="similarity">
    <text evidence="1 6">Belongs to the glycosyl hydrolase 8 (cellulase D) family.</text>
</comment>
<keyword evidence="6" id="KW-0119">Carbohydrate metabolism</keyword>
<dbReference type="EC" id="3.2.1.-" evidence="6"/>
<dbReference type="Gene3D" id="1.50.10.10">
    <property type="match status" value="1"/>
</dbReference>
<evidence type="ECO:0000256" key="5">
    <source>
        <dbReference type="PROSITE-ProRule" id="PRU10058"/>
    </source>
</evidence>
<dbReference type="GO" id="GO:0000272">
    <property type="term" value="P:polysaccharide catabolic process"/>
    <property type="evidence" value="ECO:0007669"/>
    <property type="project" value="UniProtKB-KW"/>
</dbReference>
<dbReference type="SUPFAM" id="SSF48208">
    <property type="entry name" value="Six-hairpin glycosidases"/>
    <property type="match status" value="1"/>
</dbReference>
<reference evidence="7 8" key="1">
    <citation type="submission" date="2012-12" db="EMBL/GenBank/DDBJ databases">
        <title>The Genome Sequence of Bacillus cereus VD133.</title>
        <authorList>
            <consortium name="The Broad Institute Genome Sequencing Platform"/>
            <consortium name="The Broad Institute Genome Sequencing Center for Infectious Disease"/>
            <person name="Feldgarden M."/>
            <person name="Van der Auwera G.A."/>
            <person name="Mahillon J."/>
            <person name="Duprez V."/>
            <person name="Timmery S."/>
            <person name="Mattelet C."/>
            <person name="Dierick K."/>
            <person name="Sun M."/>
            <person name="Yu Z."/>
            <person name="Zhu L."/>
            <person name="Hu X."/>
            <person name="Shank E.B."/>
            <person name="Swiecicka I."/>
            <person name="Hansen B.M."/>
            <person name="Andrup L."/>
            <person name="Walker B."/>
            <person name="Young S.K."/>
            <person name="Zeng Q."/>
            <person name="Gargeya S."/>
            <person name="Fitzgerald M."/>
            <person name="Haas B."/>
            <person name="Abouelleil A."/>
            <person name="Alvarado L."/>
            <person name="Arachchi H.M."/>
            <person name="Berlin A.M."/>
            <person name="Chapman S.B."/>
            <person name="Dewar J."/>
            <person name="Goldberg J."/>
            <person name="Griggs A."/>
            <person name="Gujja S."/>
            <person name="Hansen M."/>
            <person name="Howarth C."/>
            <person name="Imamovic A."/>
            <person name="Larimer J."/>
            <person name="McCowan C."/>
            <person name="Murphy C."/>
            <person name="Neiman D."/>
            <person name="Pearson M."/>
            <person name="Priest M."/>
            <person name="Roberts A."/>
            <person name="Saif S."/>
            <person name="Shea T."/>
            <person name="Sisk P."/>
            <person name="Sykes S."/>
            <person name="Wortman J."/>
            <person name="Nusbaum C."/>
            <person name="Birren B."/>
        </authorList>
    </citation>
    <scope>NUCLEOTIDE SEQUENCE [LARGE SCALE GENOMIC DNA]</scope>
    <source>
        <strain evidence="7 8">VD133</strain>
    </source>
</reference>
<evidence type="ECO:0000256" key="1">
    <source>
        <dbReference type="ARBA" id="ARBA00009209"/>
    </source>
</evidence>
<dbReference type="PRINTS" id="PR00735">
    <property type="entry name" value="GLHYDRLASE8"/>
</dbReference>
<keyword evidence="6" id="KW-0624">Polysaccharide degradation</keyword>
<evidence type="ECO:0000256" key="6">
    <source>
        <dbReference type="RuleBase" id="RU361167"/>
    </source>
</evidence>
<dbReference type="AlphaFoldDB" id="A0A9W5PSC3"/>
<dbReference type="InterPro" id="IPR002037">
    <property type="entry name" value="Glyco_hydro_8"/>
</dbReference>
<name>A0A9W5PSC3_BACCE</name>
<dbReference type="EMBL" id="AHFB01000047">
    <property type="protein sequence ID" value="EOO34184.1"/>
    <property type="molecule type" value="Genomic_DNA"/>
</dbReference>
<sequence>MGIKDLFRNFMIKSRTELMMKPFPQHTKYTIGTIKPNYIDQKKLDQQVKEFYQMWKSKYLIKSSMKPNQYYINSNIEGMIEPKNTVSISESHGHGMLLMVIMANTDDFSEKIYFDGLYRFYKDHPSNNNHLLMGWKQIKDKNGNIVNYESSTDNPDSATDGDMDIAYSLLLAHYQWGSDGEINYLNEAKRMIKAIMLSDVNSIDLFLKLGDWVPNDNSKYGRGTRPSDFMIDHLKAFQKETSDPRWIRVIDKTYIITNQIYNLYTGLLPDFAEKQNGHFKPVKGVYLESEYDGYYFTNACRTPWRLSLDYLLTGDNRALTLLNKLNSWIKRKTNNDPNKIKSGYYLDGRDLPNSSENHLEFISPFAVSAMVNDNNQEWLNMLWEKMISIDFNKSRYYGNSIKLLCMVVISNNWWFPE</sequence>
<organism evidence="7 8">
    <name type="scientific">Bacillus cereus VD133</name>
    <dbReference type="NCBI Taxonomy" id="1053233"/>
    <lineage>
        <taxon>Bacteria</taxon>
        <taxon>Bacillati</taxon>
        <taxon>Bacillota</taxon>
        <taxon>Bacilli</taxon>
        <taxon>Bacillales</taxon>
        <taxon>Bacillaceae</taxon>
        <taxon>Bacillus</taxon>
        <taxon>Bacillus cereus group</taxon>
    </lineage>
</organism>
<dbReference type="RefSeq" id="WP_016110285.1">
    <property type="nucleotide sequence ID" value="NZ_KB976173.1"/>
</dbReference>
<dbReference type="InterPro" id="IPR012341">
    <property type="entry name" value="6hp_glycosidase-like_sf"/>
</dbReference>
<dbReference type="PROSITE" id="PS00812">
    <property type="entry name" value="GLYCOSYL_HYDROL_F8"/>
    <property type="match status" value="1"/>
</dbReference>
<dbReference type="Proteomes" id="UP000014018">
    <property type="component" value="Unassembled WGS sequence"/>
</dbReference>
<keyword evidence="2" id="KW-0732">Signal</keyword>
<protein>
    <recommendedName>
        <fullName evidence="6">Glucanase</fullName>
        <ecNumber evidence="6">3.2.1.-</ecNumber>
    </recommendedName>
</protein>